<keyword evidence="6" id="KW-0408">Iron</keyword>
<dbReference type="Pfam" id="PF00593">
    <property type="entry name" value="TonB_dep_Rec_b-barrel"/>
    <property type="match status" value="1"/>
</dbReference>
<evidence type="ECO:0000256" key="2">
    <source>
        <dbReference type="ARBA" id="ARBA00022448"/>
    </source>
</evidence>
<comment type="subcellular location">
    <subcellularLocation>
        <location evidence="1 11">Cell outer membrane</location>
        <topology evidence="1 11">Multi-pass membrane protein</topology>
    </subcellularLocation>
</comment>
<dbReference type="OrthoDB" id="9760333at2"/>
<dbReference type="InterPro" id="IPR039426">
    <property type="entry name" value="TonB-dep_rcpt-like"/>
</dbReference>
<evidence type="ECO:0000259" key="14">
    <source>
        <dbReference type="Pfam" id="PF07715"/>
    </source>
</evidence>
<feature type="domain" description="TonB-dependent receptor-like beta-barrel" evidence="13">
    <location>
        <begin position="280"/>
        <end position="762"/>
    </location>
</feature>
<protein>
    <submittedName>
        <fullName evidence="15">TonB-dependent receptor</fullName>
    </submittedName>
</protein>
<evidence type="ECO:0000256" key="1">
    <source>
        <dbReference type="ARBA" id="ARBA00004571"/>
    </source>
</evidence>
<name>A0A501PJ77_9PROT</name>
<dbReference type="GO" id="GO:0009279">
    <property type="term" value="C:cell outer membrane"/>
    <property type="evidence" value="ECO:0007669"/>
    <property type="project" value="UniProtKB-SubCell"/>
</dbReference>
<keyword evidence="15" id="KW-0675">Receptor</keyword>
<evidence type="ECO:0000256" key="5">
    <source>
        <dbReference type="ARBA" id="ARBA00022692"/>
    </source>
</evidence>
<dbReference type="InterPro" id="IPR012910">
    <property type="entry name" value="Plug_dom"/>
</dbReference>
<dbReference type="AlphaFoldDB" id="A0A501PJ77"/>
<evidence type="ECO:0000256" key="11">
    <source>
        <dbReference type="PROSITE-ProRule" id="PRU01360"/>
    </source>
</evidence>
<dbReference type="RefSeq" id="WP_139940597.1">
    <property type="nucleotide sequence ID" value="NZ_JBHSYP010000027.1"/>
</dbReference>
<comment type="similarity">
    <text evidence="11 12">Belongs to the TonB-dependent receptor family.</text>
</comment>
<dbReference type="InterPro" id="IPR000531">
    <property type="entry name" value="Beta-barrel_TonB"/>
</dbReference>
<keyword evidence="9 11" id="KW-0472">Membrane</keyword>
<feature type="domain" description="TonB-dependent receptor plug" evidence="14">
    <location>
        <begin position="49"/>
        <end position="161"/>
    </location>
</feature>
<keyword evidence="7" id="KW-0406">Ion transport</keyword>
<gene>
    <name evidence="15" type="ORF">FIV46_09020</name>
</gene>
<evidence type="ECO:0000259" key="13">
    <source>
        <dbReference type="Pfam" id="PF00593"/>
    </source>
</evidence>
<dbReference type="PROSITE" id="PS52016">
    <property type="entry name" value="TONB_DEPENDENT_REC_3"/>
    <property type="match status" value="1"/>
</dbReference>
<dbReference type="SUPFAM" id="SSF56935">
    <property type="entry name" value="Porins"/>
    <property type="match status" value="1"/>
</dbReference>
<evidence type="ECO:0000256" key="12">
    <source>
        <dbReference type="RuleBase" id="RU003357"/>
    </source>
</evidence>
<dbReference type="Pfam" id="PF07715">
    <property type="entry name" value="Plug"/>
    <property type="match status" value="1"/>
</dbReference>
<dbReference type="GO" id="GO:0006826">
    <property type="term" value="P:iron ion transport"/>
    <property type="evidence" value="ECO:0007669"/>
    <property type="project" value="UniProtKB-KW"/>
</dbReference>
<evidence type="ECO:0000256" key="7">
    <source>
        <dbReference type="ARBA" id="ARBA00023065"/>
    </source>
</evidence>
<accession>A0A501PJ77</accession>
<keyword evidence="16" id="KW-1185">Reference proteome</keyword>
<dbReference type="Proteomes" id="UP000319148">
    <property type="component" value="Unassembled WGS sequence"/>
</dbReference>
<dbReference type="InterPro" id="IPR036942">
    <property type="entry name" value="Beta-barrel_TonB_sf"/>
</dbReference>
<evidence type="ECO:0000256" key="4">
    <source>
        <dbReference type="ARBA" id="ARBA00022496"/>
    </source>
</evidence>
<dbReference type="PANTHER" id="PTHR32552">
    <property type="entry name" value="FERRICHROME IRON RECEPTOR-RELATED"/>
    <property type="match status" value="1"/>
</dbReference>
<evidence type="ECO:0000256" key="9">
    <source>
        <dbReference type="ARBA" id="ARBA00023136"/>
    </source>
</evidence>
<evidence type="ECO:0000256" key="6">
    <source>
        <dbReference type="ARBA" id="ARBA00023004"/>
    </source>
</evidence>
<dbReference type="EMBL" id="VFIY01000008">
    <property type="protein sequence ID" value="TPD60187.1"/>
    <property type="molecule type" value="Genomic_DNA"/>
</dbReference>
<keyword evidence="10 11" id="KW-0998">Cell outer membrane</keyword>
<organism evidence="15 16">
    <name type="scientific">Emcibacter nanhaiensis</name>
    <dbReference type="NCBI Taxonomy" id="1505037"/>
    <lineage>
        <taxon>Bacteria</taxon>
        <taxon>Pseudomonadati</taxon>
        <taxon>Pseudomonadota</taxon>
        <taxon>Alphaproteobacteria</taxon>
        <taxon>Emcibacterales</taxon>
        <taxon>Emcibacteraceae</taxon>
        <taxon>Emcibacter</taxon>
    </lineage>
</organism>
<keyword evidence="8 12" id="KW-0798">TonB box</keyword>
<keyword evidence="5 11" id="KW-0812">Transmembrane</keyword>
<evidence type="ECO:0000256" key="10">
    <source>
        <dbReference type="ARBA" id="ARBA00023237"/>
    </source>
</evidence>
<comment type="caution">
    <text evidence="15">The sequence shown here is derived from an EMBL/GenBank/DDBJ whole genome shotgun (WGS) entry which is preliminary data.</text>
</comment>
<dbReference type="Gene3D" id="2.40.170.20">
    <property type="entry name" value="TonB-dependent receptor, beta-barrel domain"/>
    <property type="match status" value="1"/>
</dbReference>
<keyword evidence="2 11" id="KW-0813">Transport</keyword>
<evidence type="ECO:0000313" key="15">
    <source>
        <dbReference type="EMBL" id="TPD60187.1"/>
    </source>
</evidence>
<proteinExistence type="inferred from homology"/>
<keyword evidence="4" id="KW-0410">Iron transport</keyword>
<reference evidence="16" key="1">
    <citation type="submission" date="2019-06" db="EMBL/GenBank/DDBJ databases">
        <title>The complete genome of Emcibacter congregatus ZYLT.</title>
        <authorList>
            <person name="Zhao Z."/>
        </authorList>
    </citation>
    <scope>NUCLEOTIDE SEQUENCE [LARGE SCALE GENOMIC DNA]</scope>
    <source>
        <strain evidence="16">MCCC 1A06723</strain>
    </source>
</reference>
<keyword evidence="3 11" id="KW-1134">Transmembrane beta strand</keyword>
<sequence length="800" mass="87393">MRRKLLGTTAVLLIETVLGTSVHAQDASGDAVMFEEITVTATRRSQSVTEIPSNITAVSGDRLEKAGISDISGLVRAVPGLALFDEGPRTSGNRNNFVIRGLNANPANNNDDNPSLVQPSVSTYLGETPVFFPLKLVDLERVEVLRGPQGTLYGAGSVGGTIRFIPKKPDFEEFTVDVNLETSLTKSASDPSFDGYITVNAPVSDKAAVRFTGGYEYTSGFIDAVGLIQQEGTARNPGGPVLADPDDFVGSGAAFAEVEKDHNDARAAFFRGAALFEPSDNVEIQLNYAYQEVEADGRYEDNPNYGTGEDYVSYKAYTDPQDSRIHLINGDVQVDLGFARLTSATSYADVKTDSVSESSGFLRTNLASYYFGFPRLYSPIVRHQRTKTFTQEVRLVSNGDGMFDWTIGGYYMKRKLSFDLLQTMAGISDYTNAIFGLDADPLDFSDVLAEGRTDETFQDLAGFGELTLHATDRLDVTIGARVFHQKTEGEAGIPLPYASRTTSFFYAINPLDDYLLGGYNSYEQSSTDAIFKANVAYTIDDDTLVYATWAQGFRPGGANALPLIDPFGNDNSDIMEYESDTATNYEIGVKGRLADQFTYTVTLFQVDWDDFQTILYSPFGQNYVDNVPGARSRGVEAEVYANLSENLSLMLGYAYVDAETTADFYYTFGNPDTLVPTGTTLPGSSKHALTVSLDYLVPGEVLGGQFALHGDLSYRSKTATGFVDIENFVQDGYIELDDFTVLNASISWRKDDWDISLFGENLTNSRGTTQGLSAEQMGEMDQSRGVIRPLSVGLRLKLSL</sequence>
<dbReference type="CDD" id="cd01347">
    <property type="entry name" value="ligand_gated_channel"/>
    <property type="match status" value="1"/>
</dbReference>
<evidence type="ECO:0000256" key="8">
    <source>
        <dbReference type="ARBA" id="ARBA00023077"/>
    </source>
</evidence>
<evidence type="ECO:0000313" key="16">
    <source>
        <dbReference type="Proteomes" id="UP000319148"/>
    </source>
</evidence>
<dbReference type="PANTHER" id="PTHR32552:SF81">
    <property type="entry name" value="TONB-DEPENDENT OUTER MEMBRANE RECEPTOR"/>
    <property type="match status" value="1"/>
</dbReference>
<evidence type="ECO:0000256" key="3">
    <source>
        <dbReference type="ARBA" id="ARBA00022452"/>
    </source>
</evidence>